<reference key="3">
    <citation type="submission" date="2014-02" db="EMBL/GenBank/DDBJ databases">
        <title>A revised Fusarium graminearum genomic reference sequence using whole shotgun re-sequencing.</title>
        <authorList>
            <person name="King R."/>
            <person name="Urban M."/>
            <person name="Hassani-Pak K."/>
            <person name="Hammond-Kosack K."/>
        </authorList>
    </citation>
    <scope>NUCLEOTIDE SEQUENCE</scope>
    <source>
        <strain>PH-1</strain>
    </source>
</reference>
<keyword evidence="4" id="KW-1185">Reference proteome</keyword>
<evidence type="ECO:0000313" key="3">
    <source>
        <dbReference type="EnsemblFungi" id="CEF76711"/>
    </source>
</evidence>
<feature type="transmembrane region" description="Helical" evidence="1">
    <location>
        <begin position="108"/>
        <end position="128"/>
    </location>
</feature>
<evidence type="ECO:0000256" key="1">
    <source>
        <dbReference type="SAM" id="Phobius"/>
    </source>
</evidence>
<evidence type="ECO:0000313" key="2">
    <source>
        <dbReference type="EMBL" id="CEF76711.1"/>
    </source>
</evidence>
<reference evidence="3 4" key="2">
    <citation type="journal article" date="2010" name="Nature">
        <title>Comparative genomics reveals mobile pathogenicity chromosomes in Fusarium.</title>
        <authorList>
            <person name="Ma L.J."/>
            <person name="van der Does H.C."/>
            <person name="Borkovich K.A."/>
            <person name="Coleman J.J."/>
            <person name="Daboussi M.J."/>
            <person name="Di Pietro A."/>
            <person name="Dufresne M."/>
            <person name="Freitag M."/>
            <person name="Grabherr M."/>
            <person name="Henrissat B."/>
            <person name="Houterman P.M."/>
            <person name="Kang S."/>
            <person name="Shim W.B."/>
            <person name="Woloshuk C."/>
            <person name="Xie X."/>
            <person name="Xu J.R."/>
            <person name="Antoniw J."/>
            <person name="Baker S.E."/>
            <person name="Bluhm B.H."/>
            <person name="Breakspear A."/>
            <person name="Brown D.W."/>
            <person name="Butchko R.A."/>
            <person name="Chapman S."/>
            <person name="Coulson R."/>
            <person name="Coutinho P.M."/>
            <person name="Danchin E.G."/>
            <person name="Diener A."/>
            <person name="Gale L.R."/>
            <person name="Gardiner D.M."/>
            <person name="Goff S."/>
            <person name="Hammond-Kosack K.E."/>
            <person name="Hilburn K."/>
            <person name="Hua-Van A."/>
            <person name="Jonkers W."/>
            <person name="Kazan K."/>
            <person name="Kodira C.D."/>
            <person name="Koehrsen M."/>
            <person name="Kumar L."/>
            <person name="Lee Y.H."/>
            <person name="Li L."/>
            <person name="Manners J.M."/>
            <person name="Miranda-Saavedra D."/>
            <person name="Mukherjee M."/>
            <person name="Park G."/>
            <person name="Park J."/>
            <person name="Park S.Y."/>
            <person name="Proctor R.H."/>
            <person name="Regev A."/>
            <person name="Ruiz-Roldan M.C."/>
            <person name="Sain D."/>
            <person name="Sakthikumar S."/>
            <person name="Sykes S."/>
            <person name="Schwartz D.C."/>
            <person name="Turgeon B.G."/>
            <person name="Wapinski I."/>
            <person name="Yoder O."/>
            <person name="Young S."/>
            <person name="Zeng Q."/>
            <person name="Zhou S."/>
            <person name="Galagan J."/>
            <person name="Cuomo C.A."/>
            <person name="Kistler H.C."/>
            <person name="Rep M."/>
        </authorList>
    </citation>
    <scope>GENOME REANNOTATION</scope>
    <source>
        <strain evidence="4">ATCC MYA-4620 / CBS 123657 / FGSC 9075 / NRRL 31084 / PH-1</strain>
        <strain evidence="3">PH-1 / ATCC MYA-4620 / FGSC 9075 / NRRL 31084</strain>
    </source>
</reference>
<feature type="transmembrane region" description="Helical" evidence="1">
    <location>
        <begin position="67"/>
        <end position="88"/>
    </location>
</feature>
<name>A0A0E0RZN6_GIBZE</name>
<dbReference type="InParanoid" id="A0A0E0RZN6"/>
<dbReference type="EnsemblFungi" id="CEF76711">
    <property type="protein sequence ID" value="CEF76711"/>
    <property type="gene ID" value="FGRRES_20126"/>
</dbReference>
<keyword evidence="1" id="KW-1133">Transmembrane helix</keyword>
<feature type="transmembrane region" description="Helical" evidence="1">
    <location>
        <begin position="38"/>
        <end position="60"/>
    </location>
</feature>
<reference evidence="3 4" key="1">
    <citation type="journal article" date="2007" name="Science">
        <title>The Fusarium graminearum genome reveals a link between localized polymorphism and pathogen specialization.</title>
        <authorList>
            <person name="Cuomo C.A."/>
            <person name="Gueldener U."/>
            <person name="Xu J.-R."/>
            <person name="Trail F."/>
            <person name="Turgeon B.G."/>
            <person name="Di Pietro A."/>
            <person name="Walton J.D."/>
            <person name="Ma L.-J."/>
            <person name="Baker S.E."/>
            <person name="Rep M."/>
            <person name="Adam G."/>
            <person name="Antoniw J."/>
            <person name="Baldwin T."/>
            <person name="Calvo S.E."/>
            <person name="Chang Y.-L."/>
            <person name="DeCaprio D."/>
            <person name="Gale L.R."/>
            <person name="Gnerre S."/>
            <person name="Goswami R.S."/>
            <person name="Hammond-Kosack K."/>
            <person name="Harris L.J."/>
            <person name="Hilburn K."/>
            <person name="Kennell J.C."/>
            <person name="Kroken S."/>
            <person name="Magnuson J.K."/>
            <person name="Mannhaupt G."/>
            <person name="Mauceli E.W."/>
            <person name="Mewes H.-W."/>
            <person name="Mitterbauer R."/>
            <person name="Muehlbauer G."/>
            <person name="Muensterkoetter M."/>
            <person name="Nelson D."/>
            <person name="O'Donnell K."/>
            <person name="Ouellet T."/>
            <person name="Qi W."/>
            <person name="Quesneville H."/>
            <person name="Roncero M.I.G."/>
            <person name="Seong K.-Y."/>
            <person name="Tetko I.V."/>
            <person name="Urban M."/>
            <person name="Waalwijk C."/>
            <person name="Ward T.J."/>
            <person name="Yao J."/>
            <person name="Birren B.W."/>
            <person name="Kistler H.C."/>
        </authorList>
    </citation>
    <scope>NUCLEOTIDE SEQUENCE [LARGE SCALE GENOMIC DNA]</scope>
    <source>
        <strain evidence="4">ATCC MYA-4620 / CBS 123657 / FGSC 9075 / NRRL 31084 / PH-1</strain>
        <strain evidence="3">PH-1 / ATCC MYA-4620 / FGSC 9075 / NRRL 31084</strain>
    </source>
</reference>
<keyword evidence="1" id="KW-0472">Membrane</keyword>
<protein>
    <submittedName>
        <fullName evidence="2">Chromosome 2, complete genome</fullName>
    </submittedName>
</protein>
<proteinExistence type="predicted"/>
<dbReference type="AlphaFoldDB" id="A0A0E0RZN6"/>
<dbReference type="VEuPathDB" id="FungiDB:FGRAMPH1_01G09817"/>
<accession>A0A0E0RZN6</accession>
<reference evidence="2 4" key="4">
    <citation type="journal article" date="2015" name="BMC Genomics">
        <title>The completed genome sequence of the pathogenic ascomycete fungus Fusarium graminearum.</title>
        <authorList>
            <person name="King R."/>
            <person name="Urban M."/>
            <person name="Hammond-Kosack M.C."/>
            <person name="Hassani-Pak K."/>
            <person name="Hammond-Kosack K.E."/>
        </authorList>
    </citation>
    <scope>NUCLEOTIDE SEQUENCE [LARGE SCALE GENOMIC DNA]</scope>
    <source>
        <strain evidence="4">ATCC MYA-4620 / CBS 123657 / FGSC 9075 / NRRL 31084 / PH-1</strain>
        <strain evidence="2">PH-1</strain>
    </source>
</reference>
<evidence type="ECO:0000313" key="4">
    <source>
        <dbReference type="Proteomes" id="UP000070720"/>
    </source>
</evidence>
<dbReference type="Proteomes" id="UP000070720">
    <property type="component" value="Chromosome 2"/>
</dbReference>
<sequence length="131" mass="14407">MISAATAPFLAHALIETPAALTFILKPSTQLQPLPPSAALIVQSFGGCILTTNLIALIFLRRPFDHVAQHVALAFAFWHIWPCYRAYMRMNGYTKEEGTATTKTLGGPVVHLRVHVVLLTMFLGTWLFGST</sequence>
<organism evidence="3">
    <name type="scientific">Gibberella zeae (strain ATCC MYA-4620 / CBS 123657 / FGSC 9075 / NRRL 31084 / PH-1)</name>
    <name type="common">Wheat head blight fungus</name>
    <name type="synonym">Fusarium graminearum</name>
    <dbReference type="NCBI Taxonomy" id="229533"/>
    <lineage>
        <taxon>Eukaryota</taxon>
        <taxon>Fungi</taxon>
        <taxon>Dikarya</taxon>
        <taxon>Ascomycota</taxon>
        <taxon>Pezizomycotina</taxon>
        <taxon>Sordariomycetes</taxon>
        <taxon>Hypocreomycetidae</taxon>
        <taxon>Hypocreales</taxon>
        <taxon>Nectriaceae</taxon>
        <taxon>Fusarium</taxon>
    </lineage>
</organism>
<keyword evidence="1" id="KW-0812">Transmembrane</keyword>
<dbReference type="EMBL" id="HG970333">
    <property type="protein sequence ID" value="CEF76711.1"/>
    <property type="molecule type" value="Genomic_DNA"/>
</dbReference>
<reference evidence="3" key="5">
    <citation type="submission" date="2017-01" db="UniProtKB">
        <authorList>
            <consortium name="EnsemblFungi"/>
        </authorList>
    </citation>
    <scope>IDENTIFICATION</scope>
    <source>
        <strain evidence="3">PH-1 / ATCC MYA-4620 / FGSC 9075 / NRRL 31084</strain>
    </source>
</reference>
<gene>
    <name evidence="2" type="ORF">FGRAMPH1_01T09817</name>
</gene>